<evidence type="ECO:0000313" key="7">
    <source>
        <dbReference type="EMBL" id="CAE0725021.1"/>
    </source>
</evidence>
<feature type="domain" description="PAP-associated" evidence="4">
    <location>
        <begin position="324"/>
        <end position="385"/>
    </location>
</feature>
<dbReference type="InterPro" id="IPR054708">
    <property type="entry name" value="MTPAP-like_central"/>
</dbReference>
<evidence type="ECO:0008006" key="8">
    <source>
        <dbReference type="Google" id="ProtNLM"/>
    </source>
</evidence>
<evidence type="ECO:0000259" key="5">
    <source>
        <dbReference type="Pfam" id="PF22600"/>
    </source>
</evidence>
<dbReference type="SUPFAM" id="SSF81301">
    <property type="entry name" value="Nucleotidyltransferase"/>
    <property type="match status" value="1"/>
</dbReference>
<dbReference type="Gene3D" id="3.30.460.10">
    <property type="entry name" value="Beta Polymerase, domain 2"/>
    <property type="match status" value="1"/>
</dbReference>
<evidence type="ECO:0000313" key="6">
    <source>
        <dbReference type="EMBL" id="CAE0725019.1"/>
    </source>
</evidence>
<keyword evidence="2" id="KW-0460">Magnesium</keyword>
<dbReference type="GO" id="GO:0043634">
    <property type="term" value="P:polyadenylation-dependent ncRNA catabolic process"/>
    <property type="evidence" value="ECO:0007669"/>
    <property type="project" value="TreeGrafter"/>
</dbReference>
<name>A0A6V0BPQ8_9STRA</name>
<evidence type="ECO:0000256" key="2">
    <source>
        <dbReference type="ARBA" id="ARBA00022842"/>
    </source>
</evidence>
<dbReference type="InterPro" id="IPR045862">
    <property type="entry name" value="Trf4-like"/>
</dbReference>
<dbReference type="CDD" id="cd05402">
    <property type="entry name" value="NT_PAP_TUTase"/>
    <property type="match status" value="1"/>
</dbReference>
<dbReference type="Pfam" id="PF22600">
    <property type="entry name" value="MTPAP-like_central"/>
    <property type="match status" value="1"/>
</dbReference>
<sequence>MNGTANHHQEDNRSSEPIGDGDEDEDEDFISLVPIDNGGDDRGDEDEEEETTTGYSNNDTREKTNGKRRNNNNNNKNGLPPWMESYVDHFRVNPMVALHNEIVGFCSLMEPRKEEMKIREDLLQKFTKLAKSTFRNCKVEVFGSQATGLCLPTSDIDIVIQLEEEEETVKKKEPEKKKKKKKNISKQQELEDMENWDKPTGSPLSLLGKALRENWLDDLSYLELIENTRIPLVKFTHAPTKISIDVCFNQKGGPQAAALMNQYMEALSPLRPLTFFLKKFMASRGLNQPYTGGVGSFLLQMMILSFLQHRERDCFNNERPSQYSLGALLVEFFEFYSTDFNFVLTGISVRFDGFFFPKGSTDRKKNFWQTNRPFSIALENPLDPTFDVGSPSFRIDLVKRSFETAFKVLLSHVTQPFIPTKSILASILEPSDEMWERRQQVTPNFAAPPERQLDYYTNNNNTMPPRKRQKRR</sequence>
<dbReference type="GO" id="GO:0003729">
    <property type="term" value="F:mRNA binding"/>
    <property type="evidence" value="ECO:0007669"/>
    <property type="project" value="TreeGrafter"/>
</dbReference>
<evidence type="ECO:0000259" key="4">
    <source>
        <dbReference type="Pfam" id="PF03828"/>
    </source>
</evidence>
<feature type="compositionally biased region" description="Acidic residues" evidence="3">
    <location>
        <begin position="42"/>
        <end position="51"/>
    </location>
</feature>
<dbReference type="InterPro" id="IPR002058">
    <property type="entry name" value="PAP_assoc"/>
</dbReference>
<feature type="region of interest" description="Disordered" evidence="3">
    <location>
        <begin position="1"/>
        <end position="81"/>
    </location>
</feature>
<dbReference type="GO" id="GO:0005730">
    <property type="term" value="C:nucleolus"/>
    <property type="evidence" value="ECO:0007669"/>
    <property type="project" value="TreeGrafter"/>
</dbReference>
<reference evidence="6" key="1">
    <citation type="submission" date="2021-01" db="EMBL/GenBank/DDBJ databases">
        <authorList>
            <person name="Corre E."/>
            <person name="Pelletier E."/>
            <person name="Niang G."/>
            <person name="Scheremetjew M."/>
            <person name="Finn R."/>
            <person name="Kale V."/>
            <person name="Holt S."/>
            <person name="Cochrane G."/>
            <person name="Meng A."/>
            <person name="Brown T."/>
            <person name="Cohen L."/>
        </authorList>
    </citation>
    <scope>NUCLEOTIDE SEQUENCE</scope>
    <source>
        <strain evidence="6">10249 10 AB</strain>
    </source>
</reference>
<accession>A0A6V0BPQ8</accession>
<dbReference type="AlphaFoldDB" id="A0A6V0BPQ8"/>
<dbReference type="Pfam" id="PF03828">
    <property type="entry name" value="PAP_assoc"/>
    <property type="match status" value="1"/>
</dbReference>
<dbReference type="PANTHER" id="PTHR23092">
    <property type="entry name" value="POLY(A) RNA POLYMERASE"/>
    <property type="match status" value="1"/>
</dbReference>
<gene>
    <name evidence="6" type="ORF">PAUS00366_LOCUS17776</name>
    <name evidence="7" type="ORF">PAUS00366_LOCUS17778</name>
</gene>
<dbReference type="InterPro" id="IPR043519">
    <property type="entry name" value="NT_sf"/>
</dbReference>
<feature type="region of interest" description="Disordered" evidence="3">
    <location>
        <begin position="167"/>
        <end position="197"/>
    </location>
</feature>
<feature type="region of interest" description="Disordered" evidence="3">
    <location>
        <begin position="438"/>
        <end position="472"/>
    </location>
</feature>
<dbReference type="EMBL" id="HBIX01025940">
    <property type="protein sequence ID" value="CAE0725019.1"/>
    <property type="molecule type" value="Transcribed_RNA"/>
</dbReference>
<organism evidence="6">
    <name type="scientific">Pseudo-nitzschia australis</name>
    <dbReference type="NCBI Taxonomy" id="44445"/>
    <lineage>
        <taxon>Eukaryota</taxon>
        <taxon>Sar</taxon>
        <taxon>Stramenopiles</taxon>
        <taxon>Ochrophyta</taxon>
        <taxon>Bacillariophyta</taxon>
        <taxon>Bacillariophyceae</taxon>
        <taxon>Bacillariophycidae</taxon>
        <taxon>Bacillariales</taxon>
        <taxon>Bacillariaceae</taxon>
        <taxon>Pseudo-nitzschia</taxon>
    </lineage>
</organism>
<dbReference type="SUPFAM" id="SSF81631">
    <property type="entry name" value="PAP/OAS1 substrate-binding domain"/>
    <property type="match status" value="1"/>
</dbReference>
<dbReference type="PANTHER" id="PTHR23092:SF15">
    <property type="entry name" value="INACTIVE NON-CANONICAL POLY(A) RNA POLYMERASE PROTEIN TRF4-2-RELATED"/>
    <property type="match status" value="1"/>
</dbReference>
<protein>
    <recommendedName>
        <fullName evidence="8">Polymerase nucleotidyl transferase domain-containing protein</fullName>
    </recommendedName>
</protein>
<dbReference type="GO" id="GO:0031499">
    <property type="term" value="C:TRAMP complex"/>
    <property type="evidence" value="ECO:0007669"/>
    <property type="project" value="TreeGrafter"/>
</dbReference>
<keyword evidence="1" id="KW-0479">Metal-binding</keyword>
<evidence type="ECO:0000256" key="3">
    <source>
        <dbReference type="SAM" id="MobiDB-lite"/>
    </source>
</evidence>
<dbReference type="GO" id="GO:1990817">
    <property type="term" value="F:poly(A) RNA polymerase activity"/>
    <property type="evidence" value="ECO:0007669"/>
    <property type="project" value="InterPro"/>
</dbReference>
<evidence type="ECO:0000256" key="1">
    <source>
        <dbReference type="ARBA" id="ARBA00022723"/>
    </source>
</evidence>
<dbReference type="Gene3D" id="1.10.1410.10">
    <property type="match status" value="1"/>
</dbReference>
<dbReference type="EMBL" id="HBIX01025942">
    <property type="protein sequence ID" value="CAE0725021.1"/>
    <property type="molecule type" value="Transcribed_RNA"/>
</dbReference>
<dbReference type="GO" id="GO:0046872">
    <property type="term" value="F:metal ion binding"/>
    <property type="evidence" value="ECO:0007669"/>
    <property type="project" value="UniProtKB-KW"/>
</dbReference>
<proteinExistence type="predicted"/>
<dbReference type="GO" id="GO:0031123">
    <property type="term" value="P:RNA 3'-end processing"/>
    <property type="evidence" value="ECO:0007669"/>
    <property type="project" value="TreeGrafter"/>
</dbReference>
<feature type="domain" description="Poly(A) RNA polymerase mitochondrial-like central palm" evidence="5">
    <location>
        <begin position="98"/>
        <end position="264"/>
    </location>
</feature>
<feature type="compositionally biased region" description="Acidic residues" evidence="3">
    <location>
        <begin position="19"/>
        <end position="29"/>
    </location>
</feature>